<dbReference type="RefSeq" id="WP_143613119.1">
    <property type="nucleotide sequence ID" value="NZ_FOMJ01000001.1"/>
</dbReference>
<keyword evidence="2" id="KW-0732">Signal</keyword>
<protein>
    <submittedName>
        <fullName evidence="3">Phosphate-selective porin O and P</fullName>
    </submittedName>
</protein>
<name>A0A1I1NWG2_9GAMM</name>
<feature type="region of interest" description="Disordered" evidence="1">
    <location>
        <begin position="58"/>
        <end position="82"/>
    </location>
</feature>
<reference evidence="3 4" key="1">
    <citation type="submission" date="2016-10" db="EMBL/GenBank/DDBJ databases">
        <authorList>
            <person name="de Groot N.N."/>
        </authorList>
    </citation>
    <scope>NUCLEOTIDE SEQUENCE [LARGE SCALE GENOMIC DNA]</scope>
    <source>
        <strain evidence="3 4">HL3</strain>
    </source>
</reference>
<accession>A0A1I1NWG2</accession>
<gene>
    <name evidence="3" type="ORF">SAMN05660831_00471</name>
</gene>
<dbReference type="Gene3D" id="2.40.160.10">
    <property type="entry name" value="Porin"/>
    <property type="match status" value="1"/>
</dbReference>
<dbReference type="AlphaFoldDB" id="A0A1I1NWG2"/>
<feature type="chain" id="PRO_5011721545" evidence="2">
    <location>
        <begin position="27"/>
        <end position="475"/>
    </location>
</feature>
<evidence type="ECO:0000313" key="4">
    <source>
        <dbReference type="Proteomes" id="UP000198611"/>
    </source>
</evidence>
<proteinExistence type="predicted"/>
<dbReference type="STRING" id="1123397.SAMN05660831_00471"/>
<evidence type="ECO:0000313" key="3">
    <source>
        <dbReference type="EMBL" id="SFD01939.1"/>
    </source>
</evidence>
<sequence>MMNRIHARAALAAGLPLAVAAGPATAANWLVLNSAEAPEGAPNMSVFGFIQPTYRNIDDSDKAPNGRRPIFNTLSPDRSSSQGFNLARARLGVRGALNNTDEDIHYFLLTEWGNNGITRLADPDGGSHGPQLTDASLTFRHLAGGGSDDIWEPGVSLRIGQFQWPLVDEGLRAIPTYDYISFSEVSRQQVLERYVRANGDPTNETPNQLSGFDGAISSYRDIGAMAFDEFRITEHWEGTWAAGLGNGNGINRGDNDDNQDVYLRAQAAYVFDGVHRGNPRREDFKVYAWSQQGDRVFDANGDGTLDGGEEFERNRHGLGFHFYRQPWRLSGEYIFGNGMVYNGTNPPFTDPGEDIGDVLPKMAWGEDNEFDGWYLDAAWFVQPNKLALQARYDVLNRLNEFDGDGQFASGGHPERVFETWTLGLQYWVHPIKSQWTLSYRIRDLEAPHNDGADKVGSTMGNEIALQYFHLFNAGG</sequence>
<dbReference type="Proteomes" id="UP000198611">
    <property type="component" value="Unassembled WGS sequence"/>
</dbReference>
<dbReference type="EMBL" id="FOMJ01000001">
    <property type="protein sequence ID" value="SFD01939.1"/>
    <property type="molecule type" value="Genomic_DNA"/>
</dbReference>
<keyword evidence="4" id="KW-1185">Reference proteome</keyword>
<evidence type="ECO:0000256" key="2">
    <source>
        <dbReference type="SAM" id="SignalP"/>
    </source>
</evidence>
<dbReference type="SUPFAM" id="SSF56935">
    <property type="entry name" value="Porins"/>
    <property type="match status" value="1"/>
</dbReference>
<dbReference type="OrthoDB" id="5291529at2"/>
<organism evidence="3 4">
    <name type="scientific">Thiohalospira halophila DSM 15071</name>
    <dbReference type="NCBI Taxonomy" id="1123397"/>
    <lineage>
        <taxon>Bacteria</taxon>
        <taxon>Pseudomonadati</taxon>
        <taxon>Pseudomonadota</taxon>
        <taxon>Gammaproteobacteria</taxon>
        <taxon>Thiohalospirales</taxon>
        <taxon>Thiohalospiraceae</taxon>
        <taxon>Thiohalospira</taxon>
    </lineage>
</organism>
<feature type="signal peptide" evidence="2">
    <location>
        <begin position="1"/>
        <end position="26"/>
    </location>
</feature>
<dbReference type="InterPro" id="IPR023614">
    <property type="entry name" value="Porin_dom_sf"/>
</dbReference>
<evidence type="ECO:0000256" key="1">
    <source>
        <dbReference type="SAM" id="MobiDB-lite"/>
    </source>
</evidence>
<feature type="compositionally biased region" description="Polar residues" evidence="1">
    <location>
        <begin position="72"/>
        <end position="82"/>
    </location>
</feature>